<dbReference type="InterPro" id="IPR029196">
    <property type="entry name" value="HAPSTR1-like"/>
</dbReference>
<dbReference type="EMBL" id="FM992695">
    <property type="protein sequence ID" value="CAX39962.1"/>
    <property type="molecule type" value="Genomic_DNA"/>
</dbReference>
<dbReference type="Proteomes" id="UP000002605">
    <property type="component" value="Chromosome R"/>
</dbReference>
<dbReference type="PANTHER" id="PTHR38645">
    <property type="entry name" value="CHROMOSOME 9, WHOLE GENOME SHOTGUN SEQUENCE"/>
    <property type="match status" value="1"/>
</dbReference>
<dbReference type="OrthoDB" id="21418at2759"/>
<evidence type="ECO:0000256" key="1">
    <source>
        <dbReference type="SAM" id="MobiDB-lite"/>
    </source>
</evidence>
<dbReference type="VEuPathDB" id="FungiDB:CD36_29260"/>
<evidence type="ECO:0000313" key="4">
    <source>
        <dbReference type="Proteomes" id="UP000002605"/>
    </source>
</evidence>
<gene>
    <name evidence="2" type="ordered locus">Cd36_29260</name>
    <name evidence="3" type="ORF">CD36_29260</name>
</gene>
<organism evidence="3 4">
    <name type="scientific">Candida dubliniensis (strain CD36 / ATCC MYA-646 / CBS 7987 / NCPF 3949 / NRRL Y-17841)</name>
    <name type="common">Yeast</name>
    <dbReference type="NCBI Taxonomy" id="573826"/>
    <lineage>
        <taxon>Eukaryota</taxon>
        <taxon>Fungi</taxon>
        <taxon>Dikarya</taxon>
        <taxon>Ascomycota</taxon>
        <taxon>Saccharomycotina</taxon>
        <taxon>Pichiomycetes</taxon>
        <taxon>Debaryomycetaceae</taxon>
        <taxon>Candida/Lodderomyces clade</taxon>
        <taxon>Candida</taxon>
    </lineage>
</organism>
<feature type="compositionally biased region" description="Polar residues" evidence="1">
    <location>
        <begin position="1"/>
        <end position="19"/>
    </location>
</feature>
<accession>B9WLK0</accession>
<feature type="region of interest" description="Disordered" evidence="1">
    <location>
        <begin position="1"/>
        <end position="29"/>
    </location>
</feature>
<proteinExistence type="predicted"/>
<dbReference type="HOGENOM" id="CLU_071871_0_0_1"/>
<sequence length="244" mass="27113">MDLSNLSNTLPLDNTRAGNTTAVHSSTTTTPIPNINQDLTNHFKDAAKSVASLYNISLNNTVDNSVSNRNIKTEFANAAKAVASLYKLGQSSQSTSYTKGYLQCLEDLLAVLTNNEDIEDWVLTRRIELMNHAGNPSSKPPSSGDSSQHSEPDPFTIPHDYEFTFNSDIKPPVHFRPGIPPISVQHNSKQRASIGNHHSRHNKKILSSEDSIMIDDSDNEEKEVKSQLFPKYLKESPLKKKKKI</sequence>
<dbReference type="RefSeq" id="XP_002421961.1">
    <property type="nucleotide sequence ID" value="XM_002421916.1"/>
</dbReference>
<dbReference type="AlphaFoldDB" id="B9WLK0"/>
<name>B9WLK0_CANDC</name>
<evidence type="ECO:0000313" key="3">
    <source>
        <dbReference type="EMBL" id="CAX39962.1"/>
    </source>
</evidence>
<feature type="compositionally biased region" description="Polar residues" evidence="1">
    <location>
        <begin position="184"/>
        <end position="193"/>
    </location>
</feature>
<dbReference type="KEGG" id="cdu:CD36_29260"/>
<protein>
    <submittedName>
        <fullName evidence="3">Uncharacterized protein</fullName>
    </submittedName>
</protein>
<feature type="region of interest" description="Disordered" evidence="1">
    <location>
        <begin position="132"/>
        <end position="157"/>
    </location>
</feature>
<dbReference type="CGD" id="CAL0000165469">
    <property type="gene designation" value="Cd36_29260"/>
</dbReference>
<dbReference type="Pfam" id="PF15251">
    <property type="entry name" value="TAPR1-like"/>
    <property type="match status" value="1"/>
</dbReference>
<feature type="compositionally biased region" description="Low complexity" evidence="1">
    <location>
        <begin position="136"/>
        <end position="149"/>
    </location>
</feature>
<feature type="compositionally biased region" description="Acidic residues" evidence="1">
    <location>
        <begin position="212"/>
        <end position="221"/>
    </location>
</feature>
<reference evidence="3 4" key="1">
    <citation type="journal article" date="2009" name="Genome Res.">
        <title>Comparative genomics of the fungal pathogens Candida dubliniensis and Candida albicans.</title>
        <authorList>
            <person name="Jackson A.P."/>
            <person name="Gamble J.A."/>
            <person name="Yeomans T."/>
            <person name="Moran G.P."/>
            <person name="Saunders D."/>
            <person name="Harris D."/>
            <person name="Aslett M."/>
            <person name="Barrell J.F."/>
            <person name="Butler G."/>
            <person name="Citiulo F."/>
            <person name="Coleman D.C."/>
            <person name="de Groot P.W.J."/>
            <person name="Goodwin T.J."/>
            <person name="Quail M.A."/>
            <person name="McQuillan J."/>
            <person name="Munro C.A."/>
            <person name="Pain A."/>
            <person name="Poulter R.T."/>
            <person name="Rajandream M.A."/>
            <person name="Renauld H."/>
            <person name="Spiering M.J."/>
            <person name="Tivey A."/>
            <person name="Gow N.A.R."/>
            <person name="Barrell B."/>
            <person name="Sullivan D.J."/>
            <person name="Berriman M."/>
        </authorList>
    </citation>
    <scope>NUCLEOTIDE SEQUENCE [LARGE SCALE GENOMIC DNA]</scope>
    <source>
        <strain evidence="4">CD36 / ATCC MYA-646 / CBS 7987 / NCPF 3949 / NRRL Y-17841</strain>
    </source>
</reference>
<evidence type="ECO:0000313" key="2">
    <source>
        <dbReference type="CGD" id="CAL0000165469"/>
    </source>
</evidence>
<feature type="region of interest" description="Disordered" evidence="1">
    <location>
        <begin position="174"/>
        <end position="228"/>
    </location>
</feature>
<keyword evidence="4" id="KW-1185">Reference proteome</keyword>
<dbReference type="eggNOG" id="ENOG502S6F0">
    <property type="taxonomic scope" value="Eukaryota"/>
</dbReference>
<dbReference type="GeneID" id="8049963"/>
<feature type="compositionally biased region" description="Low complexity" evidence="1">
    <location>
        <begin position="20"/>
        <end position="29"/>
    </location>
</feature>
<dbReference type="PANTHER" id="PTHR38645:SF1">
    <property type="entry name" value="YALI0F12243P"/>
    <property type="match status" value="1"/>
</dbReference>